<proteinExistence type="predicted"/>
<evidence type="ECO:0000313" key="1">
    <source>
        <dbReference type="EMBL" id="RPB04705.1"/>
    </source>
</evidence>
<sequence>MHEVETALISEHISGDVLLLCGHDTDWFKRYFPTIGAPHRLSRLVRCLYATAGIPITTGIDPIPVTRVQGHDHSPANVDIVVYTSTTIHTHQATRIFEAGETCTQL</sequence>
<accession>A0A3N4KFP5</accession>
<dbReference type="AlphaFoldDB" id="A0A3N4KFP5"/>
<name>A0A3N4KFP5_9PEZI</name>
<organism evidence="1 2">
    <name type="scientific">Choiromyces venosus 120613-1</name>
    <dbReference type="NCBI Taxonomy" id="1336337"/>
    <lineage>
        <taxon>Eukaryota</taxon>
        <taxon>Fungi</taxon>
        <taxon>Dikarya</taxon>
        <taxon>Ascomycota</taxon>
        <taxon>Pezizomycotina</taxon>
        <taxon>Pezizomycetes</taxon>
        <taxon>Pezizales</taxon>
        <taxon>Tuberaceae</taxon>
        <taxon>Choiromyces</taxon>
    </lineage>
</organism>
<reference evidence="1 2" key="1">
    <citation type="journal article" date="2018" name="Nat. Ecol. Evol.">
        <title>Pezizomycetes genomes reveal the molecular basis of ectomycorrhizal truffle lifestyle.</title>
        <authorList>
            <person name="Murat C."/>
            <person name="Payen T."/>
            <person name="Noel B."/>
            <person name="Kuo A."/>
            <person name="Morin E."/>
            <person name="Chen J."/>
            <person name="Kohler A."/>
            <person name="Krizsan K."/>
            <person name="Balestrini R."/>
            <person name="Da Silva C."/>
            <person name="Montanini B."/>
            <person name="Hainaut M."/>
            <person name="Levati E."/>
            <person name="Barry K.W."/>
            <person name="Belfiori B."/>
            <person name="Cichocki N."/>
            <person name="Clum A."/>
            <person name="Dockter R.B."/>
            <person name="Fauchery L."/>
            <person name="Guy J."/>
            <person name="Iotti M."/>
            <person name="Le Tacon F."/>
            <person name="Lindquist E.A."/>
            <person name="Lipzen A."/>
            <person name="Malagnac F."/>
            <person name="Mello A."/>
            <person name="Molinier V."/>
            <person name="Miyauchi S."/>
            <person name="Poulain J."/>
            <person name="Riccioni C."/>
            <person name="Rubini A."/>
            <person name="Sitrit Y."/>
            <person name="Splivallo R."/>
            <person name="Traeger S."/>
            <person name="Wang M."/>
            <person name="Zifcakova L."/>
            <person name="Wipf D."/>
            <person name="Zambonelli A."/>
            <person name="Paolocci F."/>
            <person name="Nowrousian M."/>
            <person name="Ottonello S."/>
            <person name="Baldrian P."/>
            <person name="Spatafora J.W."/>
            <person name="Henrissat B."/>
            <person name="Nagy L.G."/>
            <person name="Aury J.M."/>
            <person name="Wincker P."/>
            <person name="Grigoriev I.V."/>
            <person name="Bonfante P."/>
            <person name="Martin F.M."/>
        </authorList>
    </citation>
    <scope>NUCLEOTIDE SEQUENCE [LARGE SCALE GENOMIC DNA]</scope>
    <source>
        <strain evidence="1 2">120613-1</strain>
    </source>
</reference>
<gene>
    <name evidence="1" type="ORF">L873DRAFT_1279422</name>
</gene>
<protein>
    <submittedName>
        <fullName evidence="1">Uncharacterized protein</fullName>
    </submittedName>
</protein>
<evidence type="ECO:0000313" key="2">
    <source>
        <dbReference type="Proteomes" id="UP000276215"/>
    </source>
</evidence>
<dbReference type="EMBL" id="ML120357">
    <property type="protein sequence ID" value="RPB04705.1"/>
    <property type="molecule type" value="Genomic_DNA"/>
</dbReference>
<dbReference type="Proteomes" id="UP000276215">
    <property type="component" value="Unassembled WGS sequence"/>
</dbReference>
<keyword evidence="2" id="KW-1185">Reference proteome</keyword>